<dbReference type="GeneID" id="39984937"/>
<keyword evidence="14" id="KW-0325">Glycoprotein</keyword>
<dbReference type="GO" id="GO:0005737">
    <property type="term" value="C:cytoplasm"/>
    <property type="evidence" value="ECO:0007669"/>
    <property type="project" value="TreeGrafter"/>
</dbReference>
<dbReference type="Pfam" id="PF01457">
    <property type="entry name" value="Peptidase_M8"/>
    <property type="match status" value="1"/>
</dbReference>
<evidence type="ECO:0000256" key="12">
    <source>
        <dbReference type="ARBA" id="ARBA00023145"/>
    </source>
</evidence>
<keyword evidence="7 17" id="KW-0378">Hydrolase</keyword>
<evidence type="ECO:0000256" key="9">
    <source>
        <dbReference type="ARBA" id="ARBA00022889"/>
    </source>
</evidence>
<dbReference type="STRING" id="67003.A0A1X0NXI6"/>
<comment type="catalytic activity">
    <reaction evidence="1">
        <text>Preference for hydrophobic residues at P1 and P1' and basic residues at P2' and P3'. A model nonapeptide is cleaved at -Ala-Tyr-|-Leu-Lys-Lys-.</text>
        <dbReference type="EC" id="3.4.24.36"/>
    </reaction>
</comment>
<organism evidence="18 19">
    <name type="scientific">Trypanosoma theileri</name>
    <dbReference type="NCBI Taxonomy" id="67003"/>
    <lineage>
        <taxon>Eukaryota</taxon>
        <taxon>Discoba</taxon>
        <taxon>Euglenozoa</taxon>
        <taxon>Kinetoplastea</taxon>
        <taxon>Metakinetoplastina</taxon>
        <taxon>Trypanosomatida</taxon>
        <taxon>Trypanosomatidae</taxon>
        <taxon>Trypanosoma</taxon>
    </lineage>
</organism>
<dbReference type="PANTHER" id="PTHR10942:SF0">
    <property type="entry name" value="LEISHMANOLYSIN-LIKE PEPTIDASE"/>
    <property type="match status" value="1"/>
</dbReference>
<dbReference type="OrthoDB" id="527990at2759"/>
<dbReference type="Proteomes" id="UP000192257">
    <property type="component" value="Unassembled WGS sequence"/>
</dbReference>
<dbReference type="PRINTS" id="PR00782">
    <property type="entry name" value="LSHMANOLYSIN"/>
</dbReference>
<evidence type="ECO:0000256" key="10">
    <source>
        <dbReference type="ARBA" id="ARBA00023049"/>
    </source>
</evidence>
<evidence type="ECO:0000256" key="15">
    <source>
        <dbReference type="PIRSR" id="PIRSR601577-1"/>
    </source>
</evidence>
<sequence>MVPVFDGDQGMGIPNADFVIYLGLSTKKPGTKICTYGDDGRPTSAMIKLNPFEIKYTQQYVRLVAHEIAHGLGFSMDLDKFRQMVLNGENSSYPGYKELSSPEVKNAVQDHYICDDYIGMKLDNSPPETGRNDDPHFDGRVARDELMAPLHGVTGDKRSYSSLTLAAFESTGYYKADYNKAEKFWGSKMGCKFLKKP</sequence>
<dbReference type="Gene3D" id="3.90.132.10">
    <property type="entry name" value="Leishmanolysin , domain 2"/>
    <property type="match status" value="1"/>
</dbReference>
<reference evidence="18 19" key="1">
    <citation type="submission" date="2017-03" db="EMBL/GenBank/DDBJ databases">
        <title>An alternative strategy for trypanosome survival in the mammalian bloodstream revealed through genome and transcriptome analysis of the ubiquitous bovine parasite Trypanosoma (Megatrypanum) theileri.</title>
        <authorList>
            <person name="Kelly S."/>
            <person name="Ivens A."/>
            <person name="Mott A."/>
            <person name="O'Neill E."/>
            <person name="Emms D."/>
            <person name="Macleod O."/>
            <person name="Voorheis P."/>
            <person name="Matthews J."/>
            <person name="Matthews K."/>
            <person name="Carrington M."/>
        </authorList>
    </citation>
    <scope>NUCLEOTIDE SEQUENCE [LARGE SCALE GENOMIC DNA]</scope>
    <source>
        <strain evidence="18">Edinburgh</strain>
    </source>
</reference>
<dbReference type="VEuPathDB" id="TriTrypDB:TM35_000121820"/>
<evidence type="ECO:0000256" key="3">
    <source>
        <dbReference type="ARBA" id="ARBA00005860"/>
    </source>
</evidence>
<keyword evidence="13" id="KW-1015">Disulfide bond</keyword>
<gene>
    <name evidence="18" type="ORF">TM35_000121820</name>
</gene>
<dbReference type="EMBL" id="NBCO01000012">
    <property type="protein sequence ID" value="ORC89407.1"/>
    <property type="molecule type" value="Genomic_DNA"/>
</dbReference>
<evidence type="ECO:0000256" key="14">
    <source>
        <dbReference type="ARBA" id="ARBA00023180"/>
    </source>
</evidence>
<feature type="binding site" evidence="16">
    <location>
        <position position="70"/>
    </location>
    <ligand>
        <name>Zn(2+)</name>
        <dbReference type="ChEBI" id="CHEBI:29105"/>
        <note>catalytic</note>
    </ligand>
</feature>
<evidence type="ECO:0000256" key="4">
    <source>
        <dbReference type="ARBA" id="ARBA00022670"/>
    </source>
</evidence>
<keyword evidence="5 16" id="KW-0479">Metal-binding</keyword>
<feature type="binding site" evidence="16">
    <location>
        <position position="66"/>
    </location>
    <ligand>
        <name>Zn(2+)</name>
        <dbReference type="ChEBI" id="CHEBI:29105"/>
        <note>catalytic</note>
    </ligand>
</feature>
<dbReference type="RefSeq" id="XP_028883473.1">
    <property type="nucleotide sequence ID" value="XM_029025157.1"/>
</dbReference>
<keyword evidence="6" id="KW-0732">Signal</keyword>
<comment type="cofactor">
    <cofactor evidence="16 17">
        <name>Zn(2+)</name>
        <dbReference type="ChEBI" id="CHEBI:29105"/>
    </cofactor>
    <text evidence="16 17">Binds 1 zinc ion per subunit.</text>
</comment>
<feature type="active site" evidence="15">
    <location>
        <position position="67"/>
    </location>
</feature>
<evidence type="ECO:0000256" key="13">
    <source>
        <dbReference type="ARBA" id="ARBA00023157"/>
    </source>
</evidence>
<keyword evidence="11" id="KW-0472">Membrane</keyword>
<feature type="binding site" evidence="16">
    <location>
        <position position="136"/>
    </location>
    <ligand>
        <name>Zn(2+)</name>
        <dbReference type="ChEBI" id="CHEBI:29105"/>
        <note>catalytic</note>
    </ligand>
</feature>
<dbReference type="Gene3D" id="3.10.170.20">
    <property type="match status" value="1"/>
</dbReference>
<evidence type="ECO:0000256" key="7">
    <source>
        <dbReference type="ARBA" id="ARBA00022801"/>
    </source>
</evidence>
<dbReference type="GO" id="GO:0016020">
    <property type="term" value="C:membrane"/>
    <property type="evidence" value="ECO:0007669"/>
    <property type="project" value="UniProtKB-SubCell"/>
</dbReference>
<name>A0A1X0NXI6_9TRYP</name>
<evidence type="ECO:0000256" key="2">
    <source>
        <dbReference type="ARBA" id="ARBA00004370"/>
    </source>
</evidence>
<dbReference type="GO" id="GO:0046872">
    <property type="term" value="F:metal ion binding"/>
    <property type="evidence" value="ECO:0007669"/>
    <property type="project" value="UniProtKB-KW"/>
</dbReference>
<dbReference type="PANTHER" id="PTHR10942">
    <property type="entry name" value="LEISHMANOLYSIN-LIKE PEPTIDASE"/>
    <property type="match status" value="1"/>
</dbReference>
<comment type="subcellular location">
    <subcellularLocation>
        <location evidence="2">Membrane</location>
    </subcellularLocation>
</comment>
<dbReference type="EC" id="3.4.24.-" evidence="17"/>
<proteinExistence type="inferred from homology"/>
<dbReference type="SUPFAM" id="SSF55486">
    <property type="entry name" value="Metalloproteases ('zincins'), catalytic domain"/>
    <property type="match status" value="1"/>
</dbReference>
<keyword evidence="8 16" id="KW-0862">Zinc</keyword>
<accession>A0A1X0NXI6</accession>
<protein>
    <recommendedName>
        <fullName evidence="17">Leishmanolysin-like peptidase</fullName>
        <ecNumber evidence="17">3.4.24.-</ecNumber>
    </recommendedName>
</protein>
<keyword evidence="19" id="KW-1185">Reference proteome</keyword>
<dbReference type="GO" id="GO:0004222">
    <property type="term" value="F:metalloendopeptidase activity"/>
    <property type="evidence" value="ECO:0007669"/>
    <property type="project" value="UniProtKB-UniRule"/>
</dbReference>
<evidence type="ECO:0000256" key="1">
    <source>
        <dbReference type="ARBA" id="ARBA00001249"/>
    </source>
</evidence>
<evidence type="ECO:0000313" key="18">
    <source>
        <dbReference type="EMBL" id="ORC89407.1"/>
    </source>
</evidence>
<keyword evidence="10 16" id="KW-0482">Metalloprotease</keyword>
<comment type="caution">
    <text evidence="18">The sequence shown here is derived from an EMBL/GenBank/DDBJ whole genome shotgun (WGS) entry which is preliminary data.</text>
</comment>
<evidence type="ECO:0000256" key="17">
    <source>
        <dbReference type="RuleBase" id="RU366077"/>
    </source>
</evidence>
<comment type="similarity">
    <text evidence="3 17">Belongs to the peptidase M8 family.</text>
</comment>
<evidence type="ECO:0000256" key="8">
    <source>
        <dbReference type="ARBA" id="ARBA00022833"/>
    </source>
</evidence>
<dbReference type="GO" id="GO:0006508">
    <property type="term" value="P:proteolysis"/>
    <property type="evidence" value="ECO:0007669"/>
    <property type="project" value="UniProtKB-KW"/>
</dbReference>
<keyword evidence="12" id="KW-0865">Zymogen</keyword>
<dbReference type="InterPro" id="IPR001577">
    <property type="entry name" value="Peptidase_M8"/>
</dbReference>
<evidence type="ECO:0000313" key="19">
    <source>
        <dbReference type="Proteomes" id="UP000192257"/>
    </source>
</evidence>
<keyword evidence="4 17" id="KW-0645">Protease</keyword>
<evidence type="ECO:0000256" key="11">
    <source>
        <dbReference type="ARBA" id="ARBA00023136"/>
    </source>
</evidence>
<dbReference type="GO" id="GO:0007155">
    <property type="term" value="P:cell adhesion"/>
    <property type="evidence" value="ECO:0007669"/>
    <property type="project" value="UniProtKB-KW"/>
</dbReference>
<evidence type="ECO:0000256" key="6">
    <source>
        <dbReference type="ARBA" id="ARBA00022729"/>
    </source>
</evidence>
<evidence type="ECO:0000256" key="5">
    <source>
        <dbReference type="ARBA" id="ARBA00022723"/>
    </source>
</evidence>
<evidence type="ECO:0000256" key="16">
    <source>
        <dbReference type="PIRSR" id="PIRSR601577-2"/>
    </source>
</evidence>
<dbReference type="AlphaFoldDB" id="A0A1X0NXI6"/>
<keyword evidence="9" id="KW-0130">Cell adhesion</keyword>